<reference evidence="2 3" key="1">
    <citation type="submission" date="2014-09" db="EMBL/GenBank/DDBJ databases">
        <authorList>
            <person name="Regsiter A."/>
        </authorList>
    </citation>
    <scope>NUCLEOTIDE SEQUENCE [LARGE SCALE GENOMIC DNA]</scope>
</reference>
<organism evidence="2 3">
    <name type="scientific">Xanthomonas citri pv. citri</name>
    <dbReference type="NCBI Taxonomy" id="611301"/>
    <lineage>
        <taxon>Bacteria</taxon>
        <taxon>Pseudomonadati</taxon>
        <taxon>Pseudomonadota</taxon>
        <taxon>Gammaproteobacteria</taxon>
        <taxon>Lysobacterales</taxon>
        <taxon>Lysobacteraceae</taxon>
        <taxon>Xanthomonas</taxon>
    </lineage>
</organism>
<protein>
    <submittedName>
        <fullName evidence="2">Uncharacterized protein</fullName>
    </submittedName>
</protein>
<evidence type="ECO:0000313" key="2">
    <source>
        <dbReference type="EMBL" id="CEG14935.1"/>
    </source>
</evidence>
<evidence type="ECO:0000313" key="3">
    <source>
        <dbReference type="Proteomes" id="UP000052230"/>
    </source>
</evidence>
<keyword evidence="3" id="KW-1185">Reference proteome</keyword>
<accession>A0A0U5F9L6</accession>
<comment type="caution">
    <text evidence="2">The sequence shown here is derived from an EMBL/GenBank/DDBJ whole genome shotgun (WGS) entry which is preliminary data.</text>
</comment>
<proteinExistence type="predicted"/>
<dbReference type="EMBL" id="CCXZ01000065">
    <property type="protein sequence ID" value="CEG14935.1"/>
    <property type="molecule type" value="Genomic_DNA"/>
</dbReference>
<feature type="region of interest" description="Disordered" evidence="1">
    <location>
        <begin position="63"/>
        <end position="90"/>
    </location>
</feature>
<dbReference type="Proteomes" id="UP000052230">
    <property type="component" value="Unassembled WGS sequence"/>
</dbReference>
<dbReference type="AlphaFoldDB" id="A0A0U5F9L6"/>
<evidence type="ECO:0000256" key="1">
    <source>
        <dbReference type="SAM" id="MobiDB-lite"/>
    </source>
</evidence>
<gene>
    <name evidence="2" type="ORF">XAC3562_1570002</name>
</gene>
<name>A0A0U5F9L6_XANCI</name>
<sequence length="90" mass="10354">MTQRQVDHDSALPPCTSGHLARHMLDARRPEAGGGHFIECVCGRTQKHPSFELAMTEWRRAHRIRTPREPRPRAHNVVQLGLRFTGTHQR</sequence>